<dbReference type="InterPro" id="IPR005330">
    <property type="entry name" value="MHYT_dom"/>
</dbReference>
<protein>
    <recommendedName>
        <fullName evidence="2">MHYT domain-containing protein</fullName>
    </recommendedName>
</protein>
<feature type="transmembrane region" description="Helical" evidence="1">
    <location>
        <begin position="156"/>
        <end position="178"/>
    </location>
</feature>
<accession>A0A8H3I111</accession>
<dbReference type="Proteomes" id="UP000664169">
    <property type="component" value="Unassembled WGS sequence"/>
</dbReference>
<comment type="caution">
    <text evidence="3">The sequence shown here is derived from an EMBL/GenBank/DDBJ whole genome shotgun (WGS) entry which is preliminary data.</text>
</comment>
<feature type="domain" description="MHYT" evidence="2">
    <location>
        <begin position="15"/>
        <end position="214"/>
    </location>
</feature>
<feature type="transmembrane region" description="Helical" evidence="1">
    <location>
        <begin position="230"/>
        <end position="253"/>
    </location>
</feature>
<keyword evidence="4" id="KW-1185">Reference proteome</keyword>
<gene>
    <name evidence="3" type="ORF">GOMPHAMPRED_007192</name>
</gene>
<feature type="transmembrane region" description="Helical" evidence="1">
    <location>
        <begin position="20"/>
        <end position="38"/>
    </location>
</feature>
<dbReference type="PROSITE" id="PS50924">
    <property type="entry name" value="MHYT"/>
    <property type="match status" value="1"/>
</dbReference>
<dbReference type="AlphaFoldDB" id="A0A8H3I111"/>
<proteinExistence type="predicted"/>
<dbReference type="Pfam" id="PF03707">
    <property type="entry name" value="MHYT"/>
    <property type="match status" value="2"/>
</dbReference>
<evidence type="ECO:0000313" key="4">
    <source>
        <dbReference type="Proteomes" id="UP000664169"/>
    </source>
</evidence>
<reference evidence="3" key="1">
    <citation type="submission" date="2021-03" db="EMBL/GenBank/DDBJ databases">
        <authorList>
            <person name="Tagirdzhanova G."/>
        </authorList>
    </citation>
    <scope>NUCLEOTIDE SEQUENCE</scope>
</reference>
<name>A0A8H3I111_9LECA</name>
<keyword evidence="1" id="KW-0472">Membrane</keyword>
<sequence length="853" mass="93556">MSLALVPGEIVPSCKSPGYIVLSYLVSYVGCLTALELLKRRTHHGGHYNWFLLAGAATAMGGVAIWSMHFIGMQAVILAHGEDELQLYYYASYTAGSFFLPIAVVSLSFSVFSSSRKVSALRIITAGAICGAAICGMHYVGQAGIVNYTNSWDWQYVFGSVIISMSAATVSLGIFFYLSSAWINTLWKRALCAFVLAGAVCAMHWTAISGTTFRWKGLGTSIPVGLSKTGAVWVCGALALSCCFVLMSLAIIFQYVQRVYAKKAQQISLALAYFAPDGTIMLNNNGHLPLNRITKNYLQYSIKDDFDINTAPFSWMYRVSRNWACVDSLIPSMRAHIRIEQGADNVSIMSVKGTKSHANLTDLKELYCVAAEDLAYAVGLPVSKVGSLYDGILNTGRMTSQNKKFTTLTPITIADSDCESGSKLSITLTRGQVLFLIRHLTHPEVTRLQTLGYSFAPLRSIATSVATSMQITPTELRPFLEDLAIYKEMPQMLDVGVHVACFIVRPVINGFEILAQKALRNQLPSLSLPLKKLEPSQISLLTQFDNWEATTLMNHWTLGGNRQNMVKAQTELVDLMYNAMVRLRDRVGDKIFDKAKLVASPMLDSGSDGGISSAGIATIIAFRFVADIHYVHPATAPDFFINARLFMTQQHCYPGSPDHAVFSGQVHLEFSSVSGIFESGLRPRDTIQGSNTLQFNNSRRRISVPHVFRKSSINNIHSRPVIKRSFSTFPFADHTKATSISTMGDSPHSIEQPIGGLRTIEDTNTEQLILPATRMNSHPISKFTGRKPRSLFNNGGGVHVSNEIHVTIADANADPAGMIELDNMGMKTEIGAVKERESAVDMLMALSLGELKR</sequence>
<dbReference type="PANTHER" id="PTHR35152">
    <property type="entry name" value="DOMAIN SIGNALLING PROTEIN, PUTATIVE (AFU_ORTHOLOGUE AFUA_5G11310)-RELATED"/>
    <property type="match status" value="1"/>
</dbReference>
<organism evidence="3 4">
    <name type="scientific">Gomphillus americanus</name>
    <dbReference type="NCBI Taxonomy" id="1940652"/>
    <lineage>
        <taxon>Eukaryota</taxon>
        <taxon>Fungi</taxon>
        <taxon>Dikarya</taxon>
        <taxon>Ascomycota</taxon>
        <taxon>Pezizomycotina</taxon>
        <taxon>Lecanoromycetes</taxon>
        <taxon>OSLEUM clade</taxon>
        <taxon>Ostropomycetidae</taxon>
        <taxon>Ostropales</taxon>
        <taxon>Graphidaceae</taxon>
        <taxon>Gomphilloideae</taxon>
        <taxon>Gomphillus</taxon>
    </lineage>
</organism>
<evidence type="ECO:0000256" key="1">
    <source>
        <dbReference type="SAM" id="Phobius"/>
    </source>
</evidence>
<dbReference type="EMBL" id="CAJPDQ010000006">
    <property type="protein sequence ID" value="CAF9910822.1"/>
    <property type="molecule type" value="Genomic_DNA"/>
</dbReference>
<dbReference type="OrthoDB" id="264015at2759"/>
<evidence type="ECO:0000313" key="3">
    <source>
        <dbReference type="EMBL" id="CAF9910822.1"/>
    </source>
</evidence>
<dbReference type="PANTHER" id="PTHR35152:SF1">
    <property type="entry name" value="DOMAIN SIGNALLING PROTEIN, PUTATIVE (AFU_ORTHOLOGUE AFUA_5G11310)-RELATED"/>
    <property type="match status" value="1"/>
</dbReference>
<feature type="transmembrane region" description="Helical" evidence="1">
    <location>
        <begin position="50"/>
        <end position="68"/>
    </location>
</feature>
<feature type="transmembrane region" description="Helical" evidence="1">
    <location>
        <begin position="119"/>
        <end position="141"/>
    </location>
</feature>
<feature type="transmembrane region" description="Helical" evidence="1">
    <location>
        <begin position="88"/>
        <end position="112"/>
    </location>
</feature>
<feature type="transmembrane region" description="Helical" evidence="1">
    <location>
        <begin position="190"/>
        <end position="210"/>
    </location>
</feature>
<keyword evidence="1" id="KW-1133">Transmembrane helix</keyword>
<keyword evidence="1" id="KW-0812">Transmembrane</keyword>
<evidence type="ECO:0000259" key="2">
    <source>
        <dbReference type="PROSITE" id="PS50924"/>
    </source>
</evidence>